<dbReference type="OrthoDB" id="4218123at2759"/>
<feature type="transmembrane region" description="Helical" evidence="2">
    <location>
        <begin position="157"/>
        <end position="179"/>
    </location>
</feature>
<proteinExistence type="predicted"/>
<keyword evidence="4" id="KW-1185">Reference proteome</keyword>
<protein>
    <submittedName>
        <fullName evidence="3">Uncharacterized protein</fullName>
    </submittedName>
</protein>
<name>A0A9P6J396_9FUNG</name>
<organism evidence="3 4">
    <name type="scientific">Modicella reniformis</name>
    <dbReference type="NCBI Taxonomy" id="1440133"/>
    <lineage>
        <taxon>Eukaryota</taxon>
        <taxon>Fungi</taxon>
        <taxon>Fungi incertae sedis</taxon>
        <taxon>Mucoromycota</taxon>
        <taxon>Mortierellomycotina</taxon>
        <taxon>Mortierellomycetes</taxon>
        <taxon>Mortierellales</taxon>
        <taxon>Mortierellaceae</taxon>
        <taxon>Modicella</taxon>
    </lineage>
</organism>
<dbReference type="AlphaFoldDB" id="A0A9P6J396"/>
<keyword evidence="2" id="KW-0472">Membrane</keyword>
<evidence type="ECO:0000256" key="2">
    <source>
        <dbReference type="SAM" id="Phobius"/>
    </source>
</evidence>
<dbReference type="PANTHER" id="PTHR39470">
    <property type="entry name" value="CHROMOSOME 10, WHOLE GENOME SHOTGUN SEQUENCE"/>
    <property type="match status" value="1"/>
</dbReference>
<evidence type="ECO:0000313" key="4">
    <source>
        <dbReference type="Proteomes" id="UP000749646"/>
    </source>
</evidence>
<dbReference type="PANTHER" id="PTHR39470:SF1">
    <property type="entry name" value="CHORISMATE SYNTHASE PROTEIN"/>
    <property type="match status" value="1"/>
</dbReference>
<reference evidence="3" key="1">
    <citation type="journal article" date="2020" name="Fungal Divers.">
        <title>Resolving the Mortierellaceae phylogeny through synthesis of multi-gene phylogenetics and phylogenomics.</title>
        <authorList>
            <person name="Vandepol N."/>
            <person name="Liber J."/>
            <person name="Desiro A."/>
            <person name="Na H."/>
            <person name="Kennedy M."/>
            <person name="Barry K."/>
            <person name="Grigoriev I.V."/>
            <person name="Miller A.N."/>
            <person name="O'Donnell K."/>
            <person name="Stajich J.E."/>
            <person name="Bonito G."/>
        </authorList>
    </citation>
    <scope>NUCLEOTIDE SEQUENCE</scope>
    <source>
        <strain evidence="3">MES-2147</strain>
    </source>
</reference>
<evidence type="ECO:0000256" key="1">
    <source>
        <dbReference type="SAM" id="MobiDB-lite"/>
    </source>
</evidence>
<feature type="transmembrane region" description="Helical" evidence="2">
    <location>
        <begin position="234"/>
        <end position="251"/>
    </location>
</feature>
<accession>A0A9P6J396</accession>
<feature type="transmembrane region" description="Helical" evidence="2">
    <location>
        <begin position="6"/>
        <end position="26"/>
    </location>
</feature>
<dbReference type="Proteomes" id="UP000749646">
    <property type="component" value="Unassembled WGS sequence"/>
</dbReference>
<feature type="transmembrane region" description="Helical" evidence="2">
    <location>
        <begin position="191"/>
        <end position="208"/>
    </location>
</feature>
<dbReference type="EMBL" id="JAAAHW010006715">
    <property type="protein sequence ID" value="KAF9956083.1"/>
    <property type="molecule type" value="Genomic_DNA"/>
</dbReference>
<comment type="caution">
    <text evidence="3">The sequence shown here is derived from an EMBL/GenBank/DDBJ whole genome shotgun (WGS) entry which is preliminary data.</text>
</comment>
<evidence type="ECO:0000313" key="3">
    <source>
        <dbReference type="EMBL" id="KAF9956083.1"/>
    </source>
</evidence>
<keyword evidence="2" id="KW-1133">Transmembrane helix</keyword>
<feature type="region of interest" description="Disordered" evidence="1">
    <location>
        <begin position="352"/>
        <end position="393"/>
    </location>
</feature>
<keyword evidence="2" id="KW-0812">Transmembrane</keyword>
<gene>
    <name evidence="3" type="ORF">BGZ65_002992</name>
</gene>
<sequence>MLDSSWIQLLVIIGLPYFIGAIRSFFAKAPQPSPLQLLNSKQAGNNTTLPQQRRLSHWDRSILLLLALTTCYHSYHFFLYNPPNIFRALSLPPESPNFILHQAWKQRAEHDPSNSFMIQYPESMRERFKAMENRLIYEIYGQDAFLNCDHCTERSDYLLYLLPGALGSYVATATILGLTTTQTSHLNKYRTWGSVALIVLAIIEYSTFQRGGEIVTLAILKQKGLWVGFRGAHLIRHGSLAMMSVVIMALLQRSVRMGPPRDEIEILNELCQAQEAMIQRHRALQLARVASLRDPLLRKQFVEYWRKREIEHSLILADSEFREARELARSRIDVAGIMQQAQQYTEEVIRAGERASEETDAGIRAGERASEETDAGIIRAGERASEETDASET</sequence>